<dbReference type="InterPro" id="IPR006598">
    <property type="entry name" value="CAP10"/>
</dbReference>
<accession>K1VVE1</accession>
<keyword evidence="4" id="KW-1185">Reference proteome</keyword>
<evidence type="ECO:0000313" key="4">
    <source>
        <dbReference type="Proteomes" id="UP000006757"/>
    </source>
</evidence>
<evidence type="ECO:0000313" key="3">
    <source>
        <dbReference type="EMBL" id="EKD03452.1"/>
    </source>
</evidence>
<feature type="compositionally biased region" description="Low complexity" evidence="1">
    <location>
        <begin position="237"/>
        <end position="252"/>
    </location>
</feature>
<feature type="domain" description="Glycosyl transferase CAP10" evidence="2">
    <location>
        <begin position="502"/>
        <end position="808"/>
    </location>
</feature>
<dbReference type="PANTHER" id="PTHR12203">
    <property type="entry name" value="KDEL LYS-ASP-GLU-LEU CONTAINING - RELATED"/>
    <property type="match status" value="1"/>
</dbReference>
<dbReference type="Pfam" id="PF05686">
    <property type="entry name" value="Glyco_transf_90"/>
    <property type="match status" value="1"/>
</dbReference>
<dbReference type="EMBL" id="AMBO01000248">
    <property type="protein sequence ID" value="EKD03452.1"/>
    <property type="molecule type" value="Genomic_DNA"/>
</dbReference>
<dbReference type="InParanoid" id="K1VVE1"/>
<reference evidence="3 4" key="1">
    <citation type="journal article" date="2012" name="Eukaryot. Cell">
        <title>Genome sequence of the Trichosporon asahii environmental strain CBS 8904.</title>
        <authorList>
            <person name="Yang R.Y."/>
            <person name="Li H.T."/>
            <person name="Zhu H."/>
            <person name="Zhou G.P."/>
            <person name="Wang M."/>
            <person name="Wang L."/>
        </authorList>
    </citation>
    <scope>NUCLEOTIDE SEQUENCE [LARGE SCALE GENOMIC DNA]</scope>
    <source>
        <strain evidence="3 4">CBS 8904</strain>
    </source>
</reference>
<dbReference type="OMA" id="AYPEWWI"/>
<dbReference type="eggNOG" id="KOG2458">
    <property type="taxonomic scope" value="Eukaryota"/>
</dbReference>
<dbReference type="AlphaFoldDB" id="K1VVE1"/>
<sequence>MPPIRAKRVPSKQEITMIRLLSCLAPSSHPLDVPGPPCHVPPPPALAPGLASPTIHATRNSVPPAVHPKLPQASRKCTALEFVADGVFPLLSRPARPRPTADVRESESTLLRALIDGPSPTSSWHNDSLSPNHLLDSRHVSTIYRLSQPSRPISIRRTARGRGTMRSLIPSPLKLARLALLILTLAALLHVSLWYARLLHQTHFPSKAPTKGSASAVRRILERLRAAQEQHAMELSKGGPTARAGAKGAATRDNATKKGSRWGWGRSAKEQVPLEPELKHEVGANGLMSTNPDAGHPIYQLVADAKKRWEGKLAKASRSLPQAVGEYRRRYGRDPPAGFEAWWNYVKQKNVKLPDEYDQITRDLEPFWAFRPSHLRQLARKAGRMEGFFVLTCRRGRCRAVLNEEGLKGEALRVARERTQAQLNLLTPVQRWIPDIELPVYAHDTPWQFVGHDFKSSLEDATMLGEYYDAGSEIDTQHVGWASACAPTRPLRSFNPANTTANPHTFVSSHSLSMDPCQNPSLVSSQGFLLGYGAGPRPSDEIYPALSLCKTQLHADVLGVVHEGWTEDVGPDPEWDTKESKVLWRGSNTGVFAKKGYGSMKDGAWAKSQRMTLVAMTQKTTGTRSVLTPTLPGSPVGEPQERSYADLNSVIDVGFTSPAVQCEAALCAKIEREYAFKPRVGKSEHNNAKYLLDVDGNGWSARFKRLMSSRSAVLKATIFPEWYADRVQEWVHYIPLRADMADLYDVTQFFLGGAEGDADAQGQKQRDAMGQAIGEAGRDWSLNYWRHEDMVAYQFRLVLELARLLNDDRHGASYAPPMSDEDIF</sequence>
<dbReference type="Proteomes" id="UP000006757">
    <property type="component" value="Unassembled WGS sequence"/>
</dbReference>
<protein>
    <recommendedName>
        <fullName evidence="2">Glycosyl transferase CAP10 domain-containing protein</fullName>
    </recommendedName>
</protein>
<name>K1VVE1_TRIAC</name>
<dbReference type="OrthoDB" id="541052at2759"/>
<dbReference type="SMART" id="SM00672">
    <property type="entry name" value="CAP10"/>
    <property type="match status" value="1"/>
</dbReference>
<evidence type="ECO:0000256" key="1">
    <source>
        <dbReference type="SAM" id="MobiDB-lite"/>
    </source>
</evidence>
<evidence type="ECO:0000259" key="2">
    <source>
        <dbReference type="SMART" id="SM00672"/>
    </source>
</evidence>
<dbReference type="InterPro" id="IPR051091">
    <property type="entry name" value="O-Glucosyltr/Glycosyltrsf_90"/>
</dbReference>
<organism evidence="3 4">
    <name type="scientific">Trichosporon asahii var. asahii (strain CBS 8904)</name>
    <name type="common">Yeast</name>
    <dbReference type="NCBI Taxonomy" id="1220162"/>
    <lineage>
        <taxon>Eukaryota</taxon>
        <taxon>Fungi</taxon>
        <taxon>Dikarya</taxon>
        <taxon>Basidiomycota</taxon>
        <taxon>Agaricomycotina</taxon>
        <taxon>Tremellomycetes</taxon>
        <taxon>Trichosporonales</taxon>
        <taxon>Trichosporonaceae</taxon>
        <taxon>Trichosporon</taxon>
    </lineage>
</organism>
<feature type="region of interest" description="Disordered" evidence="1">
    <location>
        <begin position="232"/>
        <end position="266"/>
    </location>
</feature>
<dbReference type="HOGENOM" id="CLU_005027_3_2_1"/>
<dbReference type="PANTHER" id="PTHR12203:SF118">
    <property type="entry name" value="BETA-1,2-XYLOSYLTRANSFERASE 1"/>
    <property type="match status" value="1"/>
</dbReference>
<proteinExistence type="predicted"/>
<gene>
    <name evidence="3" type="ORF">A1Q2_02259</name>
</gene>
<comment type="caution">
    <text evidence="3">The sequence shown here is derived from an EMBL/GenBank/DDBJ whole genome shotgun (WGS) entry which is preliminary data.</text>
</comment>